<accession>A0ACB9QVY4</accession>
<dbReference type="Proteomes" id="UP001057402">
    <property type="component" value="Chromosome 5"/>
</dbReference>
<reference evidence="2" key="1">
    <citation type="journal article" date="2023" name="Front. Plant Sci.">
        <title>Chromosomal-level genome assembly of Melastoma candidum provides insights into trichome evolution.</title>
        <authorList>
            <person name="Zhong Y."/>
            <person name="Wu W."/>
            <person name="Sun C."/>
            <person name="Zou P."/>
            <person name="Liu Y."/>
            <person name="Dai S."/>
            <person name="Zhou R."/>
        </authorList>
    </citation>
    <scope>NUCLEOTIDE SEQUENCE [LARGE SCALE GENOMIC DNA]</scope>
</reference>
<organism evidence="1 2">
    <name type="scientific">Melastoma candidum</name>
    <dbReference type="NCBI Taxonomy" id="119954"/>
    <lineage>
        <taxon>Eukaryota</taxon>
        <taxon>Viridiplantae</taxon>
        <taxon>Streptophyta</taxon>
        <taxon>Embryophyta</taxon>
        <taxon>Tracheophyta</taxon>
        <taxon>Spermatophyta</taxon>
        <taxon>Magnoliopsida</taxon>
        <taxon>eudicotyledons</taxon>
        <taxon>Gunneridae</taxon>
        <taxon>Pentapetalae</taxon>
        <taxon>rosids</taxon>
        <taxon>malvids</taxon>
        <taxon>Myrtales</taxon>
        <taxon>Melastomataceae</taxon>
        <taxon>Melastomatoideae</taxon>
        <taxon>Melastomateae</taxon>
        <taxon>Melastoma</taxon>
    </lineage>
</organism>
<name>A0ACB9QVY4_9MYRT</name>
<proteinExistence type="predicted"/>
<comment type="caution">
    <text evidence="1">The sequence shown here is derived from an EMBL/GenBank/DDBJ whole genome shotgun (WGS) entry which is preliminary data.</text>
</comment>
<gene>
    <name evidence="1" type="ORF">MLD38_019370</name>
</gene>
<dbReference type="EMBL" id="CM042884">
    <property type="protein sequence ID" value="KAI4371101.1"/>
    <property type="molecule type" value="Genomic_DNA"/>
</dbReference>
<keyword evidence="2" id="KW-1185">Reference proteome</keyword>
<evidence type="ECO:0000313" key="1">
    <source>
        <dbReference type="EMBL" id="KAI4371101.1"/>
    </source>
</evidence>
<sequence length="128" mass="14236">MVNSIKSVTIIFYAFALLAFFATVCVALSNDDHDTFHRIIFSSNLYSLDIVPRTICVEEKPGPSISAVDPSAGLKCSELYSVKKGDTCFAVYTRKNMTAEDFFAINPNVKCRHLFIGQWLCTIAIRGN</sequence>
<evidence type="ECO:0000313" key="2">
    <source>
        <dbReference type="Proteomes" id="UP001057402"/>
    </source>
</evidence>
<protein>
    <submittedName>
        <fullName evidence="1">Uncharacterized protein</fullName>
    </submittedName>
</protein>